<reference evidence="3" key="2">
    <citation type="submission" date="2025-08" db="UniProtKB">
        <authorList>
            <consortium name="RefSeq"/>
        </authorList>
    </citation>
    <scope>IDENTIFICATION</scope>
    <source>
        <strain evidence="3">14028-0561.14</strain>
        <tissue evidence="3">Whole fly</tissue>
    </source>
</reference>
<protein>
    <submittedName>
        <fullName evidence="3">Protein midgut expression 1</fullName>
    </submittedName>
</protein>
<name>A0A6P4IHP6_DROKI</name>
<evidence type="ECO:0000256" key="1">
    <source>
        <dbReference type="SAM" id="Phobius"/>
    </source>
</evidence>
<sequence>MCLRLLGSCLCCCCQLGLKLLCLLVFSVFGVLLIAALVVYFCFFHNKSEKTTTLDDTSTLKMETPKLFKVLLHRLVDRI</sequence>
<keyword evidence="1" id="KW-0472">Membrane</keyword>
<keyword evidence="2" id="KW-1185">Reference proteome</keyword>
<accession>A0A6P4IHP6</accession>
<reference evidence="2" key="1">
    <citation type="submission" date="2025-05" db="UniProtKB">
        <authorList>
            <consortium name="RefSeq"/>
        </authorList>
    </citation>
    <scope>NUCLEOTIDE SEQUENCE [LARGE SCALE GENOMIC DNA]</scope>
    <source>
        <strain evidence="2">14028-0561.14</strain>
    </source>
</reference>
<dbReference type="Proteomes" id="UP001652661">
    <property type="component" value="Chromosome 2L"/>
</dbReference>
<feature type="transmembrane region" description="Helical" evidence="1">
    <location>
        <begin position="24"/>
        <end position="44"/>
    </location>
</feature>
<evidence type="ECO:0000313" key="3">
    <source>
        <dbReference type="RefSeq" id="XP_017022088.1"/>
    </source>
</evidence>
<dbReference type="AlphaFoldDB" id="A0A6P4IHP6"/>
<proteinExistence type="predicted"/>
<keyword evidence="1" id="KW-1133">Transmembrane helix</keyword>
<dbReference type="GeneID" id="108074521"/>
<organism evidence="2 3">
    <name type="scientific">Drosophila kikkawai</name>
    <name type="common">Fruit fly</name>
    <dbReference type="NCBI Taxonomy" id="30033"/>
    <lineage>
        <taxon>Eukaryota</taxon>
        <taxon>Metazoa</taxon>
        <taxon>Ecdysozoa</taxon>
        <taxon>Arthropoda</taxon>
        <taxon>Hexapoda</taxon>
        <taxon>Insecta</taxon>
        <taxon>Pterygota</taxon>
        <taxon>Neoptera</taxon>
        <taxon>Endopterygota</taxon>
        <taxon>Diptera</taxon>
        <taxon>Brachycera</taxon>
        <taxon>Muscomorpha</taxon>
        <taxon>Ephydroidea</taxon>
        <taxon>Drosophilidae</taxon>
        <taxon>Drosophila</taxon>
        <taxon>Sophophora</taxon>
    </lineage>
</organism>
<evidence type="ECO:0000313" key="2">
    <source>
        <dbReference type="Proteomes" id="UP001652661"/>
    </source>
</evidence>
<dbReference type="RefSeq" id="XP_017022088.1">
    <property type="nucleotide sequence ID" value="XM_017166599.3"/>
</dbReference>
<gene>
    <name evidence="3" type="primary">LOC108074521</name>
</gene>
<keyword evidence="1" id="KW-0812">Transmembrane</keyword>